<comment type="function">
    <text evidence="4">Converts adenosine-3',5'-bisphosphate (PAP) to AMP.</text>
</comment>
<feature type="binding site" evidence="5">
    <location>
        <position position="66"/>
    </location>
    <ligand>
        <name>Mg(2+)</name>
        <dbReference type="ChEBI" id="CHEBI:18420"/>
        <label>1</label>
        <note>catalytic</note>
    </ligand>
</feature>
<dbReference type="EMBL" id="VORB01000004">
    <property type="protein sequence ID" value="TXC81424.1"/>
    <property type="molecule type" value="Genomic_DNA"/>
</dbReference>
<comment type="subcellular location">
    <subcellularLocation>
        <location evidence="4">Cell membrane</location>
        <topology evidence="4">Peripheral membrane protein</topology>
        <orientation evidence="4">Cytoplasmic side</orientation>
    </subcellularLocation>
</comment>
<feature type="binding site" evidence="4">
    <location>
        <position position="89"/>
    </location>
    <ligand>
        <name>Mg(2+)</name>
        <dbReference type="ChEBI" id="CHEBI:18420"/>
        <label>2</label>
    </ligand>
</feature>
<dbReference type="InterPro" id="IPR020583">
    <property type="entry name" value="Inositol_monoP_metal-BS"/>
</dbReference>
<gene>
    <name evidence="4 6" type="primary">cysQ</name>
    <name evidence="6" type="ORF">FRX97_05305</name>
</gene>
<dbReference type="InterPro" id="IPR000760">
    <property type="entry name" value="Inositol_monophosphatase-like"/>
</dbReference>
<comment type="catalytic activity">
    <reaction evidence="1 4">
        <text>adenosine 3',5'-bisphosphate + H2O = AMP + phosphate</text>
        <dbReference type="Rhea" id="RHEA:10040"/>
        <dbReference type="ChEBI" id="CHEBI:15377"/>
        <dbReference type="ChEBI" id="CHEBI:43474"/>
        <dbReference type="ChEBI" id="CHEBI:58343"/>
        <dbReference type="ChEBI" id="CHEBI:456215"/>
        <dbReference type="EC" id="3.1.3.7"/>
    </reaction>
</comment>
<sequence>MTNIQLIEIAKKAAKAAGKEIIEIYETGDFSIEAKEDNSPLTIADQAAHNIIIQHLKETNLPVLSEEGRDIPYSERSAWNKFWMVDPLDGTKEFIKKNGEFTVNIALIENQKPIHGVVYAPVLDKMYFTTDGGASMLEGEVETKLNSNPYEEIKNIVASRSHKSPETEEVLAKYPNAKVLSMGSSLKFMLLAEGKAQLYPRFAPTMEWDTAAAHAVLSALNYSVKNPEGQELRYNKENLLNPFFVAKGMKG</sequence>
<feature type="binding site" evidence="5">
    <location>
        <position position="86"/>
    </location>
    <ligand>
        <name>Mg(2+)</name>
        <dbReference type="ChEBI" id="CHEBI:18420"/>
        <label>1</label>
        <note>catalytic</note>
    </ligand>
</feature>
<keyword evidence="2 4" id="KW-0479">Metal-binding</keyword>
<feature type="binding site" evidence="4">
    <location>
        <position position="66"/>
    </location>
    <ligand>
        <name>Mg(2+)</name>
        <dbReference type="ChEBI" id="CHEBI:18420"/>
        <label>1</label>
    </ligand>
</feature>
<dbReference type="GO" id="GO:0000287">
    <property type="term" value="F:magnesium ion binding"/>
    <property type="evidence" value="ECO:0007669"/>
    <property type="project" value="UniProtKB-UniRule"/>
</dbReference>
<dbReference type="Proteomes" id="UP000321168">
    <property type="component" value="Unassembled WGS sequence"/>
</dbReference>
<evidence type="ECO:0000313" key="6">
    <source>
        <dbReference type="EMBL" id="TXC81424.1"/>
    </source>
</evidence>
<keyword evidence="4" id="KW-1003">Cell membrane</keyword>
<feature type="binding site" evidence="5">
    <location>
        <position position="89"/>
    </location>
    <ligand>
        <name>Mg(2+)</name>
        <dbReference type="ChEBI" id="CHEBI:18420"/>
        <label>1</label>
        <note>catalytic</note>
    </ligand>
</feature>
<feature type="binding site" evidence="4">
    <location>
        <position position="209"/>
    </location>
    <ligand>
        <name>substrate</name>
    </ligand>
</feature>
<keyword evidence="4" id="KW-0472">Membrane</keyword>
<keyword evidence="3 4" id="KW-0460">Magnesium</keyword>
<feature type="binding site" evidence="5">
    <location>
        <position position="209"/>
    </location>
    <ligand>
        <name>Mg(2+)</name>
        <dbReference type="ChEBI" id="CHEBI:18420"/>
        <label>1</label>
        <note>catalytic</note>
    </ligand>
</feature>
<keyword evidence="7" id="KW-1185">Reference proteome</keyword>
<evidence type="ECO:0000256" key="1">
    <source>
        <dbReference type="ARBA" id="ARBA00001625"/>
    </source>
</evidence>
<feature type="binding site" evidence="4">
    <location>
        <position position="86"/>
    </location>
    <ligand>
        <name>Mg(2+)</name>
        <dbReference type="ChEBI" id="CHEBI:18420"/>
        <label>1</label>
    </ligand>
</feature>
<feature type="binding site" evidence="4">
    <location>
        <position position="86"/>
    </location>
    <ligand>
        <name>Mg(2+)</name>
        <dbReference type="ChEBI" id="CHEBI:18420"/>
        <label>2</label>
    </ligand>
</feature>
<dbReference type="RefSeq" id="WP_147014153.1">
    <property type="nucleotide sequence ID" value="NZ_VORB01000004.1"/>
</dbReference>
<evidence type="ECO:0000256" key="5">
    <source>
        <dbReference type="PIRSR" id="PIRSR600760-2"/>
    </source>
</evidence>
<dbReference type="PRINTS" id="PR00377">
    <property type="entry name" value="IMPHPHTASES"/>
</dbReference>
<feature type="binding site" evidence="4">
    <location>
        <position position="88"/>
    </location>
    <ligand>
        <name>Mg(2+)</name>
        <dbReference type="ChEBI" id="CHEBI:18420"/>
        <label>1</label>
    </ligand>
</feature>
<dbReference type="NCBIfam" id="TIGR01331">
    <property type="entry name" value="bisphos_cysQ"/>
    <property type="match status" value="1"/>
</dbReference>
<dbReference type="Pfam" id="PF00459">
    <property type="entry name" value="Inositol_P"/>
    <property type="match status" value="1"/>
</dbReference>
<feature type="binding site" evidence="4">
    <location>
        <begin position="88"/>
        <end position="91"/>
    </location>
    <ligand>
        <name>substrate</name>
    </ligand>
</feature>
<evidence type="ECO:0000256" key="4">
    <source>
        <dbReference type="HAMAP-Rule" id="MF_02095"/>
    </source>
</evidence>
<accession>A0A5C6V9M6</accession>
<dbReference type="OrthoDB" id="9772456at2"/>
<dbReference type="Gene3D" id="3.30.540.10">
    <property type="entry name" value="Fructose-1,6-Bisphosphatase, subunit A, domain 1"/>
    <property type="match status" value="1"/>
</dbReference>
<evidence type="ECO:0000256" key="3">
    <source>
        <dbReference type="ARBA" id="ARBA00022842"/>
    </source>
</evidence>
<dbReference type="AlphaFoldDB" id="A0A5C6V9M6"/>
<dbReference type="InterPro" id="IPR050725">
    <property type="entry name" value="CysQ/Inositol_MonoPase"/>
</dbReference>
<evidence type="ECO:0000313" key="7">
    <source>
        <dbReference type="Proteomes" id="UP000321168"/>
    </source>
</evidence>
<organism evidence="6 7">
    <name type="scientific">Luteibaculum oceani</name>
    <dbReference type="NCBI Taxonomy" id="1294296"/>
    <lineage>
        <taxon>Bacteria</taxon>
        <taxon>Pseudomonadati</taxon>
        <taxon>Bacteroidota</taxon>
        <taxon>Flavobacteriia</taxon>
        <taxon>Flavobacteriales</taxon>
        <taxon>Luteibaculaceae</taxon>
        <taxon>Luteibaculum</taxon>
    </lineage>
</organism>
<dbReference type="PROSITE" id="PS00629">
    <property type="entry name" value="IMP_1"/>
    <property type="match status" value="1"/>
</dbReference>
<dbReference type="Gene3D" id="3.40.190.80">
    <property type="match status" value="1"/>
</dbReference>
<dbReference type="SUPFAM" id="SSF56655">
    <property type="entry name" value="Carbohydrate phosphatase"/>
    <property type="match status" value="1"/>
</dbReference>
<keyword evidence="4 6" id="KW-0378">Hydrolase</keyword>
<feature type="binding site" evidence="4">
    <location>
        <position position="209"/>
    </location>
    <ligand>
        <name>Mg(2+)</name>
        <dbReference type="ChEBI" id="CHEBI:18420"/>
        <label>2</label>
    </ligand>
</feature>
<dbReference type="InterPro" id="IPR006240">
    <property type="entry name" value="CysQ"/>
</dbReference>
<feature type="binding site" evidence="4">
    <location>
        <position position="66"/>
    </location>
    <ligand>
        <name>substrate</name>
    </ligand>
</feature>
<dbReference type="EC" id="3.1.3.7" evidence="4"/>
<reference evidence="6 7" key="1">
    <citation type="submission" date="2019-08" db="EMBL/GenBank/DDBJ databases">
        <title>Genome of Luteibaculum oceani JCM 18817.</title>
        <authorList>
            <person name="Bowman J.P."/>
        </authorList>
    </citation>
    <scope>NUCLEOTIDE SEQUENCE [LARGE SCALE GENOMIC DNA]</scope>
    <source>
        <strain evidence="6 7">JCM 18817</strain>
    </source>
</reference>
<dbReference type="GO" id="GO:0005886">
    <property type="term" value="C:plasma membrane"/>
    <property type="evidence" value="ECO:0007669"/>
    <property type="project" value="UniProtKB-SubCell"/>
</dbReference>
<comment type="caution">
    <text evidence="6">The sequence shown here is derived from an EMBL/GenBank/DDBJ whole genome shotgun (WGS) entry which is preliminary data.</text>
</comment>
<dbReference type="HAMAP" id="MF_02095">
    <property type="entry name" value="CysQ"/>
    <property type="match status" value="1"/>
</dbReference>
<dbReference type="GO" id="GO:0050427">
    <property type="term" value="P:3'-phosphoadenosine 5'-phosphosulfate metabolic process"/>
    <property type="evidence" value="ECO:0007669"/>
    <property type="project" value="TreeGrafter"/>
</dbReference>
<feature type="binding site" evidence="5">
    <location>
        <position position="88"/>
    </location>
    <ligand>
        <name>Mg(2+)</name>
        <dbReference type="ChEBI" id="CHEBI:18420"/>
        <label>1</label>
        <note>catalytic</note>
    </ligand>
</feature>
<evidence type="ECO:0000256" key="2">
    <source>
        <dbReference type="ARBA" id="ARBA00022723"/>
    </source>
</evidence>
<comment type="similarity">
    <text evidence="4">Belongs to the inositol monophosphatase superfamily. CysQ family.</text>
</comment>
<proteinExistence type="inferred from homology"/>
<comment type="cofactor">
    <cofactor evidence="4 5">
        <name>Mg(2+)</name>
        <dbReference type="ChEBI" id="CHEBI:18420"/>
    </cofactor>
</comment>
<name>A0A5C6V9M6_9FLAO</name>
<dbReference type="PANTHER" id="PTHR43028">
    <property type="entry name" value="3'(2'),5'-BISPHOSPHATE NUCLEOTIDASE 1"/>
    <property type="match status" value="1"/>
</dbReference>
<dbReference type="PANTHER" id="PTHR43028:SF5">
    <property type="entry name" value="3'(2'),5'-BISPHOSPHATE NUCLEOTIDASE 1"/>
    <property type="match status" value="1"/>
</dbReference>
<dbReference type="GO" id="GO:0000103">
    <property type="term" value="P:sulfate assimilation"/>
    <property type="evidence" value="ECO:0007669"/>
    <property type="project" value="TreeGrafter"/>
</dbReference>
<protein>
    <recommendedName>
        <fullName evidence="4">3'(2'),5'-bisphosphate nucleotidase CysQ</fullName>
        <ecNumber evidence="4">3.1.3.7</ecNumber>
    </recommendedName>
    <alternativeName>
        <fullName evidence="4">3'(2'),5-bisphosphonucleoside 3'(2')-phosphohydrolase</fullName>
    </alternativeName>
    <alternativeName>
        <fullName evidence="4">3'-phosphoadenosine 5'-phosphate phosphatase</fullName>
        <shortName evidence="4">PAP phosphatase</shortName>
    </alternativeName>
</protein>
<dbReference type="CDD" id="cd01638">
    <property type="entry name" value="CysQ"/>
    <property type="match status" value="1"/>
</dbReference>
<dbReference type="GO" id="GO:0008441">
    <property type="term" value="F:3'(2'),5'-bisphosphate nucleotidase activity"/>
    <property type="evidence" value="ECO:0007669"/>
    <property type="project" value="UniProtKB-UniRule"/>
</dbReference>